<evidence type="ECO:0000313" key="4">
    <source>
        <dbReference type="EMBL" id="MFC0526131.1"/>
    </source>
</evidence>
<keyword evidence="5" id="KW-1185">Reference proteome</keyword>
<dbReference type="PANTHER" id="PTHR35174">
    <property type="entry name" value="BLL7171 PROTEIN-RELATED"/>
    <property type="match status" value="1"/>
</dbReference>
<evidence type="ECO:0000256" key="1">
    <source>
        <dbReference type="ARBA" id="ARBA00007689"/>
    </source>
</evidence>
<evidence type="ECO:0000259" key="3">
    <source>
        <dbReference type="Pfam" id="PF03795"/>
    </source>
</evidence>
<dbReference type="EMBL" id="JBHLUH010000003">
    <property type="protein sequence ID" value="MFC0526131.1"/>
    <property type="molecule type" value="Genomic_DNA"/>
</dbReference>
<comment type="similarity">
    <text evidence="1">Belongs to the YciI family.</text>
</comment>
<name>A0ABV6LUP9_9ACTN</name>
<feature type="domain" description="YCII-related" evidence="3">
    <location>
        <begin position="1"/>
        <end position="118"/>
    </location>
</feature>
<proteinExistence type="inferred from homology"/>
<gene>
    <name evidence="4" type="ORF">ACFFIA_00425</name>
</gene>
<dbReference type="Pfam" id="PF03795">
    <property type="entry name" value="YCII"/>
    <property type="match status" value="1"/>
</dbReference>
<evidence type="ECO:0000313" key="5">
    <source>
        <dbReference type="Proteomes" id="UP001589867"/>
    </source>
</evidence>
<dbReference type="Proteomes" id="UP001589867">
    <property type="component" value="Unassembled WGS sequence"/>
</dbReference>
<dbReference type="SUPFAM" id="SSF54909">
    <property type="entry name" value="Dimeric alpha+beta barrel"/>
    <property type="match status" value="1"/>
</dbReference>
<comment type="caution">
    <text evidence="4">The sequence shown here is derived from an EMBL/GenBank/DDBJ whole genome shotgun (WGS) entry which is preliminary data.</text>
</comment>
<protein>
    <submittedName>
        <fullName evidence="4">YciI family protein</fullName>
    </submittedName>
</protein>
<sequence>MKYLIMIWHNPKSREIWESFSDAERAEGWQAYAALNESLAASGELVVSEALADPSQGRRVPAAEGQSLATDGPFPEAKEQLAGFYLVDCESYDRAMEIAGQVPEADLGLVEVRPILSMNGPDM</sequence>
<dbReference type="RefSeq" id="WP_377243495.1">
    <property type="nucleotide sequence ID" value="NZ_JBHLUH010000003.1"/>
</dbReference>
<dbReference type="InterPro" id="IPR011008">
    <property type="entry name" value="Dimeric_a/b-barrel"/>
</dbReference>
<dbReference type="InterPro" id="IPR005545">
    <property type="entry name" value="YCII"/>
</dbReference>
<reference evidence="4 5" key="1">
    <citation type="submission" date="2024-09" db="EMBL/GenBank/DDBJ databases">
        <authorList>
            <person name="Sun Q."/>
            <person name="Mori K."/>
        </authorList>
    </citation>
    <scope>NUCLEOTIDE SEQUENCE [LARGE SCALE GENOMIC DNA]</scope>
    <source>
        <strain evidence="4 5">TBRC 3947</strain>
    </source>
</reference>
<dbReference type="PANTHER" id="PTHR35174:SF3">
    <property type="entry name" value="BLL7171 PROTEIN"/>
    <property type="match status" value="1"/>
</dbReference>
<feature type="region of interest" description="Disordered" evidence="2">
    <location>
        <begin position="53"/>
        <end position="73"/>
    </location>
</feature>
<organism evidence="4 5">
    <name type="scientific">Phytohabitans kaempferiae</name>
    <dbReference type="NCBI Taxonomy" id="1620943"/>
    <lineage>
        <taxon>Bacteria</taxon>
        <taxon>Bacillati</taxon>
        <taxon>Actinomycetota</taxon>
        <taxon>Actinomycetes</taxon>
        <taxon>Micromonosporales</taxon>
        <taxon>Micromonosporaceae</taxon>
    </lineage>
</organism>
<evidence type="ECO:0000256" key="2">
    <source>
        <dbReference type="SAM" id="MobiDB-lite"/>
    </source>
</evidence>
<dbReference type="Gene3D" id="3.30.70.1060">
    <property type="entry name" value="Dimeric alpha+beta barrel"/>
    <property type="match status" value="1"/>
</dbReference>
<accession>A0ABV6LUP9</accession>